<evidence type="ECO:0000313" key="2">
    <source>
        <dbReference type="Proteomes" id="UP000494252"/>
    </source>
</evidence>
<protein>
    <submittedName>
        <fullName evidence="1">Uncharacterized protein</fullName>
    </submittedName>
</protein>
<gene>
    <name evidence="1" type="ORF">LMG27177_01813</name>
</gene>
<dbReference type="AlphaFoldDB" id="A0A6J5FRF3"/>
<reference evidence="1 2" key="1">
    <citation type="submission" date="2020-04" db="EMBL/GenBank/DDBJ databases">
        <authorList>
            <person name="De Canck E."/>
        </authorList>
    </citation>
    <scope>NUCLEOTIDE SEQUENCE [LARGE SCALE GENOMIC DNA]</scope>
    <source>
        <strain evidence="1 2">LMG 27177</strain>
    </source>
</reference>
<proteinExistence type="predicted"/>
<organism evidence="1 2">
    <name type="scientific">Paraburkholderia fynbosensis</name>
    <dbReference type="NCBI Taxonomy" id="1200993"/>
    <lineage>
        <taxon>Bacteria</taxon>
        <taxon>Pseudomonadati</taxon>
        <taxon>Pseudomonadota</taxon>
        <taxon>Betaproteobacteria</taxon>
        <taxon>Burkholderiales</taxon>
        <taxon>Burkholderiaceae</taxon>
        <taxon>Paraburkholderia</taxon>
    </lineage>
</organism>
<sequence>MRHQEAALHDFQGALRYIRARELHVRQVALHPSDRRPHARSEIEHGRGQRMTASRLLGDVASLVLGKKTPTLREMHKCCRRG</sequence>
<evidence type="ECO:0000313" key="1">
    <source>
        <dbReference type="EMBL" id="CAB3785315.1"/>
    </source>
</evidence>
<dbReference type="Proteomes" id="UP000494252">
    <property type="component" value="Unassembled WGS sequence"/>
</dbReference>
<name>A0A6J5FRF3_9BURK</name>
<keyword evidence="2" id="KW-1185">Reference proteome</keyword>
<accession>A0A6J5FRF3</accession>
<dbReference type="EMBL" id="CADIKI010000004">
    <property type="protein sequence ID" value="CAB3785315.1"/>
    <property type="molecule type" value="Genomic_DNA"/>
</dbReference>